<evidence type="ECO:0000256" key="4">
    <source>
        <dbReference type="ARBA" id="ARBA00022763"/>
    </source>
</evidence>
<evidence type="ECO:0000256" key="1">
    <source>
        <dbReference type="ARBA" id="ARBA00000086"/>
    </source>
</evidence>
<dbReference type="InterPro" id="IPR011257">
    <property type="entry name" value="DNA_glycosylase"/>
</dbReference>
<protein>
    <recommendedName>
        <fullName evidence="3">DNA-3-methyladenine glycosylase II</fullName>
        <ecNumber evidence="3">3.2.2.21</ecNumber>
    </recommendedName>
</protein>
<dbReference type="GO" id="GO:0043916">
    <property type="term" value="F:DNA-7-methylguanine glycosylase activity"/>
    <property type="evidence" value="ECO:0007669"/>
    <property type="project" value="TreeGrafter"/>
</dbReference>
<evidence type="ECO:0000256" key="3">
    <source>
        <dbReference type="ARBA" id="ARBA00012000"/>
    </source>
</evidence>
<dbReference type="Pfam" id="PF00730">
    <property type="entry name" value="HhH-GPD"/>
    <property type="match status" value="1"/>
</dbReference>
<dbReference type="Gene3D" id="1.10.1670.40">
    <property type="match status" value="1"/>
</dbReference>
<comment type="catalytic activity">
    <reaction evidence="1">
        <text>Hydrolysis of alkylated DNA, releasing 3-methyladenine, 3-methylguanine, 7-methylguanine and 7-methyladenine.</text>
        <dbReference type="EC" id="3.2.2.21"/>
    </reaction>
</comment>
<keyword evidence="4" id="KW-0227">DNA damage</keyword>
<dbReference type="InterPro" id="IPR051912">
    <property type="entry name" value="Alkylbase_DNA_Glycosylase/TA"/>
</dbReference>
<name>A0A174FMZ0_9FIRM</name>
<keyword evidence="5" id="KW-0234">DNA repair</keyword>
<dbReference type="GO" id="GO:0032131">
    <property type="term" value="F:alkylated DNA binding"/>
    <property type="evidence" value="ECO:0007669"/>
    <property type="project" value="TreeGrafter"/>
</dbReference>
<dbReference type="CDD" id="cd00056">
    <property type="entry name" value="ENDO3c"/>
    <property type="match status" value="1"/>
</dbReference>
<evidence type="ECO:0000259" key="6">
    <source>
        <dbReference type="SMART" id="SM00478"/>
    </source>
</evidence>
<dbReference type="PANTHER" id="PTHR43003">
    <property type="entry name" value="DNA-3-METHYLADENINE GLYCOSYLASE"/>
    <property type="match status" value="1"/>
</dbReference>
<dbReference type="RefSeq" id="WP_055159501.1">
    <property type="nucleotide sequence ID" value="NZ_CYZO01000067.1"/>
</dbReference>
<dbReference type="PANTHER" id="PTHR43003:SF5">
    <property type="entry name" value="DNA-3-METHYLADENINE GLYCOSYLASE"/>
    <property type="match status" value="1"/>
</dbReference>
<dbReference type="AlphaFoldDB" id="A0A174FMZ0"/>
<feature type="domain" description="HhH-GPD" evidence="6">
    <location>
        <begin position="51"/>
        <end position="203"/>
    </location>
</feature>
<organism evidence="7 8">
    <name type="scientific">[Ruminococcus] torques</name>
    <dbReference type="NCBI Taxonomy" id="33039"/>
    <lineage>
        <taxon>Bacteria</taxon>
        <taxon>Bacillati</taxon>
        <taxon>Bacillota</taxon>
        <taxon>Clostridia</taxon>
        <taxon>Lachnospirales</taxon>
        <taxon>Lachnospiraceae</taxon>
        <taxon>Mediterraneibacter</taxon>
    </lineage>
</organism>
<dbReference type="GO" id="GO:0008725">
    <property type="term" value="F:DNA-3-methyladenine glycosylase activity"/>
    <property type="evidence" value="ECO:0007669"/>
    <property type="project" value="TreeGrafter"/>
</dbReference>
<evidence type="ECO:0000256" key="5">
    <source>
        <dbReference type="ARBA" id="ARBA00023204"/>
    </source>
</evidence>
<gene>
    <name evidence="7" type="primary">alkA_2</name>
    <name evidence="7" type="ORF">ERS852456_02729</name>
</gene>
<dbReference type="GO" id="GO:0006285">
    <property type="term" value="P:base-excision repair, AP site formation"/>
    <property type="evidence" value="ECO:0007669"/>
    <property type="project" value="TreeGrafter"/>
</dbReference>
<dbReference type="EC" id="3.2.2.21" evidence="3"/>
<keyword evidence="7" id="KW-0326">Glycosidase</keyword>
<sequence>MNNTITLTDSSPSIQHLCKRDKRLAKIIGMIGDISYKPYDDPFKFLVHEIIEQMLSVKAGRKIYSRLEEMCNGAITPETINNFSANEIQAIGTSSAKAQYIKDLANSVVHKDLVFETLDSLPDKEVIKELTKLRGIGEWTAHMYLIFVLDRQDILPTTDVAFLQVYEWLYKTDDRSKTSVEKKCKKWKPYSSIATRYFYHALDEGYTKEEFHLFK</sequence>
<comment type="similarity">
    <text evidence="2">Belongs to the alkylbase DNA glycosidase AlkA family.</text>
</comment>
<evidence type="ECO:0000313" key="7">
    <source>
        <dbReference type="EMBL" id="CUO50258.1"/>
    </source>
</evidence>
<dbReference type="Gene3D" id="1.10.340.30">
    <property type="entry name" value="Hypothetical protein, domain 2"/>
    <property type="match status" value="1"/>
</dbReference>
<keyword evidence="7" id="KW-0378">Hydrolase</keyword>
<evidence type="ECO:0000256" key="2">
    <source>
        <dbReference type="ARBA" id="ARBA00010817"/>
    </source>
</evidence>
<dbReference type="SMART" id="SM00478">
    <property type="entry name" value="ENDO3c"/>
    <property type="match status" value="1"/>
</dbReference>
<proteinExistence type="inferred from homology"/>
<dbReference type="SUPFAM" id="SSF48150">
    <property type="entry name" value="DNA-glycosylase"/>
    <property type="match status" value="1"/>
</dbReference>
<dbReference type="GO" id="GO:0032993">
    <property type="term" value="C:protein-DNA complex"/>
    <property type="evidence" value="ECO:0007669"/>
    <property type="project" value="TreeGrafter"/>
</dbReference>
<dbReference type="GO" id="GO:0006307">
    <property type="term" value="P:DNA alkylation repair"/>
    <property type="evidence" value="ECO:0007669"/>
    <property type="project" value="TreeGrafter"/>
</dbReference>
<dbReference type="EMBL" id="CYZO01000067">
    <property type="protein sequence ID" value="CUO50258.1"/>
    <property type="molecule type" value="Genomic_DNA"/>
</dbReference>
<accession>A0A174FMZ0</accession>
<dbReference type="Proteomes" id="UP000095787">
    <property type="component" value="Unassembled WGS sequence"/>
</dbReference>
<dbReference type="FunFam" id="1.10.340.30:FF:000004">
    <property type="entry name" value="DNA-3-methyladenine glycosylase II"/>
    <property type="match status" value="1"/>
</dbReference>
<evidence type="ECO:0000313" key="8">
    <source>
        <dbReference type="Proteomes" id="UP000095787"/>
    </source>
</evidence>
<dbReference type="GO" id="GO:0005737">
    <property type="term" value="C:cytoplasm"/>
    <property type="evidence" value="ECO:0007669"/>
    <property type="project" value="TreeGrafter"/>
</dbReference>
<reference evidence="7 8" key="1">
    <citation type="submission" date="2015-09" db="EMBL/GenBank/DDBJ databases">
        <authorList>
            <consortium name="Pathogen Informatics"/>
        </authorList>
    </citation>
    <scope>NUCLEOTIDE SEQUENCE [LARGE SCALE GENOMIC DNA]</scope>
    <source>
        <strain evidence="7 8">2789STDY5834841</strain>
    </source>
</reference>
<dbReference type="InterPro" id="IPR003265">
    <property type="entry name" value="HhH-GPD_domain"/>
</dbReference>